<dbReference type="STRING" id="333140.AWW68_18820"/>
<protein>
    <recommendedName>
        <fullName evidence="4">MalT-like TPR region domain-containing protein</fullName>
    </recommendedName>
</protein>
<evidence type="ECO:0008006" key="4">
    <source>
        <dbReference type="Google" id="ProtNLM"/>
    </source>
</evidence>
<accession>A0A150XDY1</accession>
<reference evidence="2 3" key="1">
    <citation type="submission" date="2016-01" db="EMBL/GenBank/DDBJ databases">
        <title>Genome sequencing of Roseivirga spongicola UST030701-084.</title>
        <authorList>
            <person name="Selvaratnam C."/>
            <person name="Thevarajoo S."/>
            <person name="Goh K.M."/>
            <person name="Ee R."/>
            <person name="Chan K.-G."/>
            <person name="Chong C.S."/>
        </authorList>
    </citation>
    <scope>NUCLEOTIDE SEQUENCE [LARGE SCALE GENOMIC DNA]</scope>
    <source>
        <strain evidence="2 3">UST030701-084</strain>
    </source>
</reference>
<dbReference type="AlphaFoldDB" id="A0A150XDY1"/>
<dbReference type="EMBL" id="LRPC01000002">
    <property type="protein sequence ID" value="KYG76911.1"/>
    <property type="molecule type" value="Genomic_DNA"/>
</dbReference>
<gene>
    <name evidence="2" type="ORF">AWW68_18820</name>
</gene>
<keyword evidence="3" id="KW-1185">Reference proteome</keyword>
<dbReference type="InterPro" id="IPR011990">
    <property type="entry name" value="TPR-like_helical_dom_sf"/>
</dbReference>
<comment type="caution">
    <text evidence="2">The sequence shown here is derived from an EMBL/GenBank/DDBJ whole genome shotgun (WGS) entry which is preliminary data.</text>
</comment>
<feature type="transmembrane region" description="Helical" evidence="1">
    <location>
        <begin position="380"/>
        <end position="397"/>
    </location>
</feature>
<sequence length="424" mass="48670">MDTMKKWLFIAVAILISANLQSQTDEEKFNWGRDNFRSQEDSVISLFQEAKKQADTYWYAKYDAFLAMIESRKGHSNSAHTRYTQSLELLKSIESDDISLIYQITRNLAAISYNIGNYESAAKAYSDGLSIDSLRDKSGYTSKQKELDLIQQDLTRFYIAVSKSQSRSMYEEGNLELAALYKKGAIHEKVFPRVASEIGLNNYSIGENEKALSYFHEAVIADKWGVLEGSGHHNIAKTFAAIGDTEKAQRYFEMAKPKMKSTYGKFHVLMDQGKMWLDQGKEDKSLGYLLEAVENHWKFEDNAKYLLVYDYISTAYSRIGEDNKASAYKSEFWNLTAEHQENVDRIRKVESVRAAEFQAESIRLMALQSVRYKKLLIERMVIGGLLLISLVLISVLIRKMVNRKERSKQIVETALSKIKEIDGW</sequence>
<dbReference type="SUPFAM" id="SSF48452">
    <property type="entry name" value="TPR-like"/>
    <property type="match status" value="2"/>
</dbReference>
<keyword evidence="1" id="KW-0472">Membrane</keyword>
<name>A0A150XDY1_9BACT</name>
<dbReference type="Proteomes" id="UP000075606">
    <property type="component" value="Unassembled WGS sequence"/>
</dbReference>
<organism evidence="2 3">
    <name type="scientific">Roseivirga spongicola</name>
    <dbReference type="NCBI Taxonomy" id="333140"/>
    <lineage>
        <taxon>Bacteria</taxon>
        <taxon>Pseudomonadati</taxon>
        <taxon>Bacteroidota</taxon>
        <taxon>Cytophagia</taxon>
        <taxon>Cytophagales</taxon>
        <taxon>Roseivirgaceae</taxon>
        <taxon>Roseivirga</taxon>
    </lineage>
</organism>
<keyword evidence="1" id="KW-1133">Transmembrane helix</keyword>
<proteinExistence type="predicted"/>
<evidence type="ECO:0000313" key="2">
    <source>
        <dbReference type="EMBL" id="KYG76911.1"/>
    </source>
</evidence>
<keyword evidence="1" id="KW-0812">Transmembrane</keyword>
<evidence type="ECO:0000313" key="3">
    <source>
        <dbReference type="Proteomes" id="UP000075606"/>
    </source>
</evidence>
<dbReference type="Gene3D" id="1.25.40.10">
    <property type="entry name" value="Tetratricopeptide repeat domain"/>
    <property type="match status" value="2"/>
</dbReference>
<evidence type="ECO:0000256" key="1">
    <source>
        <dbReference type="SAM" id="Phobius"/>
    </source>
</evidence>